<dbReference type="FunFam" id="3.20.80.10:FF:000002">
    <property type="entry name" value="Heme-binding protein 2"/>
    <property type="match status" value="1"/>
</dbReference>
<organism evidence="3 4">
    <name type="scientific">Leptobrachium leishanense</name>
    <name type="common">Leishan spiny toad</name>
    <dbReference type="NCBI Taxonomy" id="445787"/>
    <lineage>
        <taxon>Eukaryota</taxon>
        <taxon>Metazoa</taxon>
        <taxon>Chordata</taxon>
        <taxon>Craniata</taxon>
        <taxon>Vertebrata</taxon>
        <taxon>Euteleostomi</taxon>
        <taxon>Amphibia</taxon>
        <taxon>Batrachia</taxon>
        <taxon>Anura</taxon>
        <taxon>Pelobatoidea</taxon>
        <taxon>Megophryidae</taxon>
        <taxon>Leptobrachium</taxon>
    </lineage>
</organism>
<evidence type="ECO:0000256" key="2">
    <source>
        <dbReference type="SAM" id="SignalP"/>
    </source>
</evidence>
<dbReference type="Proteomes" id="UP000694569">
    <property type="component" value="Unplaced"/>
</dbReference>
<proteinExistence type="inferred from homology"/>
<dbReference type="SUPFAM" id="SSF55136">
    <property type="entry name" value="Probable bacterial effector-binding domain"/>
    <property type="match status" value="1"/>
</dbReference>
<evidence type="ECO:0008006" key="5">
    <source>
        <dbReference type="Google" id="ProtNLM"/>
    </source>
</evidence>
<dbReference type="InterPro" id="IPR011256">
    <property type="entry name" value="Reg_factor_effector_dom_sf"/>
</dbReference>
<dbReference type="OrthoDB" id="6424451at2759"/>
<dbReference type="Gene3D" id="3.20.80.10">
    <property type="entry name" value="Regulatory factor, effector binding domain"/>
    <property type="match status" value="1"/>
</dbReference>
<evidence type="ECO:0000313" key="4">
    <source>
        <dbReference type="Proteomes" id="UP000694569"/>
    </source>
</evidence>
<reference evidence="3" key="1">
    <citation type="submission" date="2025-08" db="UniProtKB">
        <authorList>
            <consortium name="Ensembl"/>
        </authorList>
    </citation>
    <scope>IDENTIFICATION</scope>
</reference>
<sequence>MVAGSTLVLSLLCLYGTAAIAEAGTSGSFKAPAFCGKYKCPEYKVAMNYETFELRVYEPAQWITTTVSKEKNSLEKLSSFRRLLEYMKGSNSENKMIEMTIPTVEYVPINNPSVNETMSFYLPATLTNPPQPTDPKLFLTRSNKKSLYVKSFGGFAIEHEYIKQAKLLEKELLQRGIPFVNSAIQRASYNYPSVRSNRHNEVWYLTKSN</sequence>
<keyword evidence="4" id="KW-1185">Reference proteome</keyword>
<dbReference type="PANTHER" id="PTHR11220:SF69">
    <property type="entry name" value="HEME-BINDING PROTEIN 2"/>
    <property type="match status" value="1"/>
</dbReference>
<evidence type="ECO:0000313" key="3">
    <source>
        <dbReference type="Ensembl" id="ENSLLEP00000011545.1"/>
    </source>
</evidence>
<feature type="chain" id="PRO_5034483018" description="Heme-binding protein 2" evidence="2">
    <location>
        <begin position="20"/>
        <end position="209"/>
    </location>
</feature>
<keyword evidence="2" id="KW-0732">Signal</keyword>
<dbReference type="AlphaFoldDB" id="A0A8C5MFR5"/>
<protein>
    <recommendedName>
        <fullName evidence="5">Heme-binding protein 2</fullName>
    </recommendedName>
</protein>
<dbReference type="GO" id="GO:0020037">
    <property type="term" value="F:heme binding"/>
    <property type="evidence" value="ECO:0007669"/>
    <property type="project" value="TreeGrafter"/>
</dbReference>
<dbReference type="InterPro" id="IPR006917">
    <property type="entry name" value="SOUL_heme-bd"/>
</dbReference>
<reference evidence="3" key="2">
    <citation type="submission" date="2025-09" db="UniProtKB">
        <authorList>
            <consortium name="Ensembl"/>
        </authorList>
    </citation>
    <scope>IDENTIFICATION</scope>
</reference>
<feature type="signal peptide" evidence="2">
    <location>
        <begin position="1"/>
        <end position="19"/>
    </location>
</feature>
<dbReference type="Pfam" id="PF04832">
    <property type="entry name" value="SOUL"/>
    <property type="match status" value="1"/>
</dbReference>
<dbReference type="GO" id="GO:0005737">
    <property type="term" value="C:cytoplasm"/>
    <property type="evidence" value="ECO:0007669"/>
    <property type="project" value="TreeGrafter"/>
</dbReference>
<evidence type="ECO:0000256" key="1">
    <source>
        <dbReference type="ARBA" id="ARBA00009817"/>
    </source>
</evidence>
<name>A0A8C5MFR5_9ANUR</name>
<dbReference type="PANTHER" id="PTHR11220">
    <property type="entry name" value="HEME-BINDING PROTEIN-RELATED"/>
    <property type="match status" value="1"/>
</dbReference>
<dbReference type="Ensembl" id="ENSLLET00000012010.1">
    <property type="protein sequence ID" value="ENSLLEP00000011545.1"/>
    <property type="gene ID" value="ENSLLEG00000007369.1"/>
</dbReference>
<dbReference type="GeneTree" id="ENSGT00940000163377"/>
<accession>A0A8C5MFR5</accession>
<comment type="similarity">
    <text evidence="1">Belongs to the HEBP family.</text>
</comment>